<dbReference type="InterPro" id="IPR007833">
    <property type="entry name" value="Capsule_polysaccharide_synth"/>
</dbReference>
<dbReference type="GO" id="GO:0015774">
    <property type="term" value="P:polysaccharide transport"/>
    <property type="evidence" value="ECO:0007669"/>
    <property type="project" value="InterPro"/>
</dbReference>
<dbReference type="AlphaFoldDB" id="A0A7D5TRD1"/>
<reference evidence="1 2" key="1">
    <citation type="submission" date="2020-07" db="EMBL/GenBank/DDBJ databases">
        <title>Halosimplex litoreum sp. nov. and Halosimplex rubrum sp. nov., isolated from different salt environments.</title>
        <authorList>
            <person name="Cui H."/>
        </authorList>
    </citation>
    <scope>NUCLEOTIDE SEQUENCE [LARGE SCALE GENOMIC DNA]</scope>
    <source>
        <strain evidence="1 2">R2</strain>
    </source>
</reference>
<dbReference type="Gene3D" id="3.40.50.12580">
    <property type="match status" value="1"/>
</dbReference>
<evidence type="ECO:0000313" key="1">
    <source>
        <dbReference type="EMBL" id="QLH81212.1"/>
    </source>
</evidence>
<dbReference type="Pfam" id="PF05159">
    <property type="entry name" value="Capsule_synth"/>
    <property type="match status" value="1"/>
</dbReference>
<dbReference type="RefSeq" id="WP_179921020.1">
    <property type="nucleotide sequence ID" value="NZ_CP058909.1"/>
</dbReference>
<dbReference type="SUPFAM" id="SSF53756">
    <property type="entry name" value="UDP-Glycosyltransferase/glycogen phosphorylase"/>
    <property type="match status" value="1"/>
</dbReference>
<evidence type="ECO:0008006" key="3">
    <source>
        <dbReference type="Google" id="ProtNLM"/>
    </source>
</evidence>
<keyword evidence="2" id="KW-1185">Reference proteome</keyword>
<evidence type="ECO:0000313" key="2">
    <source>
        <dbReference type="Proteomes" id="UP000509346"/>
    </source>
</evidence>
<dbReference type="GeneID" id="56082115"/>
<dbReference type="OrthoDB" id="308190at2157"/>
<sequence length="531" mass="60387">MKHNLLQLAARAGYGQDLIGIYDLVTNRIESGFAYDNSNLEIGIDDEKDGTILFPHVPKSTHTQVYALIGEAFSRVGYKPVFVICDGCQPMCTLKDINKPSDPIKCETCQYGATATIKQAGHETIILSDLLPEDKVYKSDDFEKEYRGVDINRYALASTRKATKKYHLASKDDWRIYDYFIESSVKIIDVMEKLFQTRDIVATIANDDKYTQGGIPLEIAERHGVPAYSDAYGWLDGTLLISRISDRDSLPYFERTELVNEFLSQELTENQRRSIKETMRDRMRGNKNMRVHYSATTNNSINPKKDEFVVGMFTNLIWDASLEVADCPFPDPFEWISATIDALAEQESITLIIKTHPAENIRGTNESVENWIRDHWDPLPENIEVLSPETEINTYEMIQDLDAGIVYNSTVGLEMAYLGKPVIVGGKTHYKHLNITHDPETSSEYQDLVRNISELEDDEKVKMRATRYLYFLFNVKHLDFPYIQMTKEGNVQAISSDDPAGLETLEAIVRQCPKGEPVFSSQFKSDLADSL</sequence>
<gene>
    <name evidence="1" type="ORF">HZS54_05960</name>
</gene>
<organism evidence="1 2">
    <name type="scientific">Halosimplex pelagicum</name>
    <dbReference type="NCBI Taxonomy" id="869886"/>
    <lineage>
        <taxon>Archaea</taxon>
        <taxon>Methanobacteriati</taxon>
        <taxon>Methanobacteriota</taxon>
        <taxon>Stenosarchaea group</taxon>
        <taxon>Halobacteria</taxon>
        <taxon>Halobacteriales</taxon>
        <taxon>Haloarculaceae</taxon>
        <taxon>Halosimplex</taxon>
    </lineage>
</organism>
<dbReference type="KEGG" id="hpel:HZS54_05960"/>
<protein>
    <recommendedName>
        <fullName evidence="3">Capsule polysaccharide biosynthesis protein</fullName>
    </recommendedName>
</protein>
<accession>A0A7D5TRD1</accession>
<proteinExistence type="predicted"/>
<dbReference type="GO" id="GO:0000271">
    <property type="term" value="P:polysaccharide biosynthetic process"/>
    <property type="evidence" value="ECO:0007669"/>
    <property type="project" value="InterPro"/>
</dbReference>
<dbReference type="InterPro" id="IPR043148">
    <property type="entry name" value="TagF_C"/>
</dbReference>
<dbReference type="Proteomes" id="UP000509346">
    <property type="component" value="Chromosome"/>
</dbReference>
<name>A0A7D5TRD1_9EURY</name>
<dbReference type="EMBL" id="CP058909">
    <property type="protein sequence ID" value="QLH81212.1"/>
    <property type="molecule type" value="Genomic_DNA"/>
</dbReference>